<keyword evidence="1" id="KW-0732">Signal</keyword>
<feature type="signal peptide" evidence="1">
    <location>
        <begin position="1"/>
        <end position="22"/>
    </location>
</feature>
<evidence type="ECO:0000256" key="1">
    <source>
        <dbReference type="SAM" id="SignalP"/>
    </source>
</evidence>
<name>A0ABS6SY50_9RHOB</name>
<accession>A0ABS6SY50</accession>
<dbReference type="PROSITE" id="PS51257">
    <property type="entry name" value="PROKAR_LIPOPROTEIN"/>
    <property type="match status" value="1"/>
</dbReference>
<reference evidence="3 4" key="1">
    <citation type="submission" date="2021-05" db="EMBL/GenBank/DDBJ databases">
        <title>Culturable bacteria isolated from Daya Bay.</title>
        <authorList>
            <person name="Zheng W."/>
            <person name="Yu S."/>
            <person name="Huang Y."/>
        </authorList>
    </citation>
    <scope>NUCLEOTIDE SEQUENCE [LARGE SCALE GENOMIC DNA]</scope>
    <source>
        <strain evidence="3 4">DP4N28-5</strain>
    </source>
</reference>
<dbReference type="EMBL" id="JAHUZE010000001">
    <property type="protein sequence ID" value="MBV7377893.1"/>
    <property type="molecule type" value="Genomic_DNA"/>
</dbReference>
<proteinExistence type="predicted"/>
<protein>
    <submittedName>
        <fullName evidence="3">Peptidoglycan-binding protein</fullName>
    </submittedName>
</protein>
<organism evidence="3 4">
    <name type="scientific">Maritimibacter dapengensis</name>
    <dbReference type="NCBI Taxonomy" id="2836868"/>
    <lineage>
        <taxon>Bacteria</taxon>
        <taxon>Pseudomonadati</taxon>
        <taxon>Pseudomonadota</taxon>
        <taxon>Alphaproteobacteria</taxon>
        <taxon>Rhodobacterales</taxon>
        <taxon>Roseobacteraceae</taxon>
        <taxon>Maritimibacter</taxon>
    </lineage>
</organism>
<evidence type="ECO:0000313" key="4">
    <source>
        <dbReference type="Proteomes" id="UP000756530"/>
    </source>
</evidence>
<evidence type="ECO:0000259" key="2">
    <source>
        <dbReference type="Pfam" id="PF01471"/>
    </source>
</evidence>
<feature type="chain" id="PRO_5046032760" evidence="1">
    <location>
        <begin position="23"/>
        <end position="183"/>
    </location>
</feature>
<comment type="caution">
    <text evidence="3">The sequence shown here is derived from an EMBL/GenBank/DDBJ whole genome shotgun (WGS) entry which is preliminary data.</text>
</comment>
<evidence type="ECO:0000313" key="3">
    <source>
        <dbReference type="EMBL" id="MBV7377893.1"/>
    </source>
</evidence>
<dbReference type="Pfam" id="PF01471">
    <property type="entry name" value="PG_binding_1"/>
    <property type="match status" value="1"/>
</dbReference>
<sequence>MFRATIATIWVVTLGLALSGCAERSETGKTQVTRADFGDEAIITDFTLAPPGAKPGVCYGKDVTPATIEQVITHKMVAPAKFGPEGNIITPAKYESNTEARIVEDRTPIYFETPCPPRWTPDFIASIQRALTARGLYAGDPHGTLDEETRKAIRAFQMEMGLNSAILSTESARELGLVEIDLS</sequence>
<keyword evidence="4" id="KW-1185">Reference proteome</keyword>
<dbReference type="Proteomes" id="UP000756530">
    <property type="component" value="Unassembled WGS sequence"/>
</dbReference>
<feature type="domain" description="Peptidoglycan binding-like" evidence="2">
    <location>
        <begin position="124"/>
        <end position="163"/>
    </location>
</feature>
<dbReference type="RefSeq" id="WP_218390757.1">
    <property type="nucleotide sequence ID" value="NZ_JAHUZE010000001.1"/>
</dbReference>
<dbReference type="InterPro" id="IPR002477">
    <property type="entry name" value="Peptidoglycan-bd-like"/>
</dbReference>
<gene>
    <name evidence="3" type="ORF">KJP28_03070</name>
</gene>